<name>A0A9Q3ZF92_9GAMM</name>
<gene>
    <name evidence="1" type="primary">nqrM</name>
    <name evidence="1" type="ORF">LZG35_11665</name>
</gene>
<keyword evidence="2" id="KW-1185">Reference proteome</keyword>
<evidence type="ECO:0000313" key="1">
    <source>
        <dbReference type="EMBL" id="MCE7509296.1"/>
    </source>
</evidence>
<comment type="caution">
    <text evidence="1">The sequence shown here is derived from an EMBL/GenBank/DDBJ whole genome shotgun (WGS) entry which is preliminary data.</text>
</comment>
<organism evidence="1 2">
    <name type="scientific">Alloalcanivorax xenomutans</name>
    <dbReference type="NCBI Taxonomy" id="1094342"/>
    <lineage>
        <taxon>Bacteria</taxon>
        <taxon>Pseudomonadati</taxon>
        <taxon>Pseudomonadota</taxon>
        <taxon>Gammaproteobacteria</taxon>
        <taxon>Oceanospirillales</taxon>
        <taxon>Alcanivoracaceae</taxon>
        <taxon>Alloalcanivorax</taxon>
    </lineage>
</organism>
<dbReference type="RefSeq" id="WP_026949982.1">
    <property type="nucleotide sequence ID" value="NZ_CP012331.1"/>
</dbReference>
<accession>A0A9Q3ZF92</accession>
<proteinExistence type="predicted"/>
<dbReference type="KEGG" id="axe:P40_08805"/>
<sequence length="78" mass="8051">MFATLIAAFVVIGILFAAMAVGVIFSNKPIKGSCGGLATLGMKDGCEICGGDRNACEENTRQENAKRAGSLGKDVLKT</sequence>
<protein>
    <submittedName>
        <fullName evidence="1">(Na+)-NQR maturation NqrM</fullName>
    </submittedName>
</protein>
<dbReference type="Proteomes" id="UP001107961">
    <property type="component" value="Unassembled WGS sequence"/>
</dbReference>
<dbReference type="PANTHER" id="PTHR40691">
    <property type="entry name" value="(NA+)-NQR MATURATION NQRM"/>
    <property type="match status" value="1"/>
</dbReference>
<dbReference type="EMBL" id="JAJVKT010000013">
    <property type="protein sequence ID" value="MCE7509296.1"/>
    <property type="molecule type" value="Genomic_DNA"/>
</dbReference>
<dbReference type="Pfam" id="PF04400">
    <property type="entry name" value="NqrM"/>
    <property type="match status" value="1"/>
</dbReference>
<reference evidence="1" key="1">
    <citation type="submission" date="2022-01" db="EMBL/GenBank/DDBJ databases">
        <authorList>
            <person name="Karlyshev A.V."/>
            <person name="Jaspars M."/>
        </authorList>
    </citation>
    <scope>NUCLEOTIDE SEQUENCE</scope>
    <source>
        <strain evidence="1">AGSA3-2</strain>
    </source>
</reference>
<dbReference type="AlphaFoldDB" id="A0A9Q3ZF92"/>
<evidence type="ECO:0000313" key="2">
    <source>
        <dbReference type="Proteomes" id="UP001107961"/>
    </source>
</evidence>
<dbReference type="PANTHER" id="PTHR40691:SF3">
    <property type="entry name" value="(NA+)-NQR MATURATION NQRM"/>
    <property type="match status" value="1"/>
</dbReference>
<dbReference type="InterPro" id="IPR007495">
    <property type="entry name" value="NqrM"/>
</dbReference>